<evidence type="ECO:0000313" key="3">
    <source>
        <dbReference type="Proteomes" id="UP000315010"/>
    </source>
</evidence>
<keyword evidence="1" id="KW-0472">Membrane</keyword>
<feature type="transmembrane region" description="Helical" evidence="1">
    <location>
        <begin position="6"/>
        <end position="26"/>
    </location>
</feature>
<gene>
    <name evidence="2" type="ORF">CA13_04330</name>
</gene>
<name>A0A5C5YW88_9BACT</name>
<keyword evidence="1" id="KW-1133">Transmembrane helix</keyword>
<proteinExistence type="predicted"/>
<keyword evidence="3" id="KW-1185">Reference proteome</keyword>
<reference evidence="2 3" key="1">
    <citation type="submission" date="2019-02" db="EMBL/GenBank/DDBJ databases">
        <title>Deep-cultivation of Planctomycetes and their phenomic and genomic characterization uncovers novel biology.</title>
        <authorList>
            <person name="Wiegand S."/>
            <person name="Jogler M."/>
            <person name="Boedeker C."/>
            <person name="Pinto D."/>
            <person name="Vollmers J."/>
            <person name="Rivas-Marin E."/>
            <person name="Kohn T."/>
            <person name="Peeters S.H."/>
            <person name="Heuer A."/>
            <person name="Rast P."/>
            <person name="Oberbeckmann S."/>
            <person name="Bunk B."/>
            <person name="Jeske O."/>
            <person name="Meyerdierks A."/>
            <person name="Storesund J.E."/>
            <person name="Kallscheuer N."/>
            <person name="Luecker S."/>
            <person name="Lage O.M."/>
            <person name="Pohl T."/>
            <person name="Merkel B.J."/>
            <person name="Hornburger P."/>
            <person name="Mueller R.-W."/>
            <person name="Bruemmer F."/>
            <person name="Labrenz M."/>
            <person name="Spormann A.M."/>
            <person name="Op Den Camp H."/>
            <person name="Overmann J."/>
            <person name="Amann R."/>
            <person name="Jetten M.S.M."/>
            <person name="Mascher T."/>
            <person name="Medema M.H."/>
            <person name="Devos D.P."/>
            <person name="Kaster A.-K."/>
            <person name="Ovreas L."/>
            <person name="Rohde M."/>
            <person name="Galperin M.Y."/>
            <person name="Jogler C."/>
        </authorList>
    </citation>
    <scope>NUCLEOTIDE SEQUENCE [LARGE SCALE GENOMIC DNA]</scope>
    <source>
        <strain evidence="2 3">CA13</strain>
    </source>
</reference>
<evidence type="ECO:0000313" key="2">
    <source>
        <dbReference type="EMBL" id="TWT79036.1"/>
    </source>
</evidence>
<organism evidence="2 3">
    <name type="scientific">Novipirellula herctigrandis</name>
    <dbReference type="NCBI Taxonomy" id="2527986"/>
    <lineage>
        <taxon>Bacteria</taxon>
        <taxon>Pseudomonadati</taxon>
        <taxon>Planctomycetota</taxon>
        <taxon>Planctomycetia</taxon>
        <taxon>Pirellulales</taxon>
        <taxon>Pirellulaceae</taxon>
        <taxon>Novipirellula</taxon>
    </lineage>
</organism>
<accession>A0A5C5YW88</accession>
<dbReference type="EMBL" id="SJPJ01000001">
    <property type="protein sequence ID" value="TWT79036.1"/>
    <property type="molecule type" value="Genomic_DNA"/>
</dbReference>
<dbReference type="RefSeq" id="WP_146394262.1">
    <property type="nucleotide sequence ID" value="NZ_SJPJ01000001.1"/>
</dbReference>
<sequence>MIESFLKPVIGITLIMGGWLVVQAIWRRFSELPAGADALGGRVGCHSCKCSEPCDNSKMQENSVR</sequence>
<comment type="caution">
    <text evidence="2">The sequence shown here is derived from an EMBL/GenBank/DDBJ whole genome shotgun (WGS) entry which is preliminary data.</text>
</comment>
<dbReference type="Proteomes" id="UP000315010">
    <property type="component" value="Unassembled WGS sequence"/>
</dbReference>
<keyword evidence="1" id="KW-0812">Transmembrane</keyword>
<evidence type="ECO:0000256" key="1">
    <source>
        <dbReference type="SAM" id="Phobius"/>
    </source>
</evidence>
<dbReference type="AlphaFoldDB" id="A0A5C5YW88"/>
<protein>
    <submittedName>
        <fullName evidence="2">Uncharacterized protein</fullName>
    </submittedName>
</protein>
<dbReference type="OrthoDB" id="839834at2"/>